<dbReference type="EMBL" id="JADIMQ010000134">
    <property type="protein sequence ID" value="MBO8449462.1"/>
    <property type="molecule type" value="Genomic_DNA"/>
</dbReference>
<comment type="caution">
    <text evidence="1">The sequence shown here is derived from an EMBL/GenBank/DDBJ whole genome shotgun (WGS) entry which is preliminary data.</text>
</comment>
<name>A0A9D9HGR2_9BACT</name>
<dbReference type="AlphaFoldDB" id="A0A9D9HGR2"/>
<reference evidence="1" key="2">
    <citation type="journal article" date="2021" name="PeerJ">
        <title>Extensive microbial diversity within the chicken gut microbiome revealed by metagenomics and culture.</title>
        <authorList>
            <person name="Gilroy R."/>
            <person name="Ravi A."/>
            <person name="Getino M."/>
            <person name="Pursley I."/>
            <person name="Horton D.L."/>
            <person name="Alikhan N.F."/>
            <person name="Baker D."/>
            <person name="Gharbi K."/>
            <person name="Hall N."/>
            <person name="Watson M."/>
            <person name="Adriaenssens E.M."/>
            <person name="Foster-Nyarko E."/>
            <person name="Jarju S."/>
            <person name="Secka A."/>
            <person name="Antonio M."/>
            <person name="Oren A."/>
            <person name="Chaudhuri R.R."/>
            <person name="La Ragione R."/>
            <person name="Hildebrand F."/>
            <person name="Pallen M.J."/>
        </authorList>
    </citation>
    <scope>NUCLEOTIDE SEQUENCE</scope>
    <source>
        <strain evidence="1">20514</strain>
    </source>
</reference>
<protein>
    <submittedName>
        <fullName evidence="1">Uncharacterized protein</fullName>
    </submittedName>
</protein>
<proteinExistence type="predicted"/>
<dbReference type="PROSITE" id="PS51257">
    <property type="entry name" value="PROKAR_LIPOPROTEIN"/>
    <property type="match status" value="1"/>
</dbReference>
<sequence length="748" mass="80953">MDRNLKILSAALSLAIAASCSKVENNISQTGGGESHQIKAVFSGYAGESPGSGDAGADITGISAYHFANGKLVRSYEDFTSSGGGYSISMESLSGTLYMIAVTEGSPQITAPGTDAGEDAWKKTVISFPDGKGGVFYSGTAALDGIRPSNPEIPVSLTRGVARIDLKINVAGTASVKSATFKNVATKSYLFPGDETVPVDESSVKDVTISPDKPVGKDSSGIAYILEQANPDLTVVIEAEIDGRQHSVKADMPDLIERNTVYSVTLKKDSIDAGLVIEVEEWEQGGNTDLVPDRETEISVDPDRSSLNGSISLSDDGRTLTLPHLSQQFTIVMDCPEELEALAPESKYVSIESSGFNTFTVAKALLPPGEEGGATELRFKRKSLDNSYPDDRILLDLKENPSSLEGKLSFSGPDYTYDFEKYVENELGIFTIPEGKKISIEFENGEDPWMKAELQNGKTSSYRILGGWKPNDATADGRSQSGKIVICNSDGSDREEYTVVRRNWGLPVVQIGDTWWCRYNLRGTSTDFADQITSAQDTVTYASFTRTLLNAPEDILLVYLGDQYQAGNTEGLKLAHDGTSFIFDGFSSSTGNFGTLSPTSMTPDGYMIPDKEDFKALAKSENQNLGGVGTHSYQTAGGKSVTVVISERKNVSFVGENYGELEFYDFKVGEEHLHLFGLGHQFAAGSNKVSPINILFATYGDSSKSWGIEGYASTSSKPRQNWLKYSAHNAFKTRTIRCIKSPVEYIYQ</sequence>
<accession>A0A9D9HGR2</accession>
<gene>
    <name evidence="1" type="ORF">IAC29_09390</name>
</gene>
<evidence type="ECO:0000313" key="1">
    <source>
        <dbReference type="EMBL" id="MBO8449462.1"/>
    </source>
</evidence>
<evidence type="ECO:0000313" key="2">
    <source>
        <dbReference type="Proteomes" id="UP000810252"/>
    </source>
</evidence>
<organism evidence="1 2">
    <name type="scientific">Candidatus Cryptobacteroides merdigallinarum</name>
    <dbReference type="NCBI Taxonomy" id="2840770"/>
    <lineage>
        <taxon>Bacteria</taxon>
        <taxon>Pseudomonadati</taxon>
        <taxon>Bacteroidota</taxon>
        <taxon>Bacteroidia</taxon>
        <taxon>Bacteroidales</taxon>
        <taxon>Candidatus Cryptobacteroides</taxon>
    </lineage>
</organism>
<dbReference type="Proteomes" id="UP000810252">
    <property type="component" value="Unassembled WGS sequence"/>
</dbReference>
<reference evidence="1" key="1">
    <citation type="submission" date="2020-10" db="EMBL/GenBank/DDBJ databases">
        <authorList>
            <person name="Gilroy R."/>
        </authorList>
    </citation>
    <scope>NUCLEOTIDE SEQUENCE</scope>
    <source>
        <strain evidence="1">20514</strain>
    </source>
</reference>